<reference evidence="2" key="1">
    <citation type="submission" date="2023-07" db="EMBL/GenBank/DDBJ databases">
        <title>draft genome sequence of fig (Ficus carica).</title>
        <authorList>
            <person name="Takahashi T."/>
            <person name="Nishimura K."/>
        </authorList>
    </citation>
    <scope>NUCLEOTIDE SEQUENCE</scope>
</reference>
<organism evidence="2 3">
    <name type="scientific">Ficus carica</name>
    <name type="common">Common fig</name>
    <dbReference type="NCBI Taxonomy" id="3494"/>
    <lineage>
        <taxon>Eukaryota</taxon>
        <taxon>Viridiplantae</taxon>
        <taxon>Streptophyta</taxon>
        <taxon>Embryophyta</taxon>
        <taxon>Tracheophyta</taxon>
        <taxon>Spermatophyta</taxon>
        <taxon>Magnoliopsida</taxon>
        <taxon>eudicotyledons</taxon>
        <taxon>Gunneridae</taxon>
        <taxon>Pentapetalae</taxon>
        <taxon>rosids</taxon>
        <taxon>fabids</taxon>
        <taxon>Rosales</taxon>
        <taxon>Moraceae</taxon>
        <taxon>Ficeae</taxon>
        <taxon>Ficus</taxon>
    </lineage>
</organism>
<dbReference type="Proteomes" id="UP001187192">
    <property type="component" value="Unassembled WGS sequence"/>
</dbReference>
<feature type="region of interest" description="Disordered" evidence="1">
    <location>
        <begin position="51"/>
        <end position="90"/>
    </location>
</feature>
<protein>
    <submittedName>
        <fullName evidence="2">Uncharacterized protein</fullName>
    </submittedName>
</protein>
<evidence type="ECO:0000313" key="2">
    <source>
        <dbReference type="EMBL" id="GMN36826.1"/>
    </source>
</evidence>
<accession>A0AA88A3V3</accession>
<gene>
    <name evidence="2" type="ORF">TIFTF001_042516</name>
</gene>
<evidence type="ECO:0000256" key="1">
    <source>
        <dbReference type="SAM" id="MobiDB-lite"/>
    </source>
</evidence>
<feature type="non-terminal residue" evidence="2">
    <location>
        <position position="127"/>
    </location>
</feature>
<evidence type="ECO:0000313" key="3">
    <source>
        <dbReference type="Proteomes" id="UP001187192"/>
    </source>
</evidence>
<sequence>MLHVELMKNVESSDNNEKDCLEVEGDGGCNVENDGNIRDEYFDINMEPPRVYDAASAPGHEGDVLDVPTLEERPNQETTASAPTPKRQRSCVEVDPVMDHCEPLAIDDSSVSFSFDDGMGIAVGQEF</sequence>
<keyword evidence="3" id="KW-1185">Reference proteome</keyword>
<dbReference type="AlphaFoldDB" id="A0AA88A3V3"/>
<dbReference type="EMBL" id="BTGU01002345">
    <property type="protein sequence ID" value="GMN36826.1"/>
    <property type="molecule type" value="Genomic_DNA"/>
</dbReference>
<proteinExistence type="predicted"/>
<comment type="caution">
    <text evidence="2">The sequence shown here is derived from an EMBL/GenBank/DDBJ whole genome shotgun (WGS) entry which is preliminary data.</text>
</comment>
<name>A0AA88A3V3_FICCA</name>